<dbReference type="EMBL" id="ASPP01019681">
    <property type="protein sequence ID" value="ETO14887.1"/>
    <property type="molecule type" value="Genomic_DNA"/>
</dbReference>
<gene>
    <name evidence="1" type="ORF">RFI_22481</name>
</gene>
<name>X6MNB4_RETFI</name>
<organism evidence="1 2">
    <name type="scientific">Reticulomyxa filosa</name>
    <dbReference type="NCBI Taxonomy" id="46433"/>
    <lineage>
        <taxon>Eukaryota</taxon>
        <taxon>Sar</taxon>
        <taxon>Rhizaria</taxon>
        <taxon>Retaria</taxon>
        <taxon>Foraminifera</taxon>
        <taxon>Monothalamids</taxon>
        <taxon>Reticulomyxidae</taxon>
        <taxon>Reticulomyxa</taxon>
    </lineage>
</organism>
<reference evidence="1 2" key="1">
    <citation type="journal article" date="2013" name="Curr. Biol.">
        <title>The Genome of the Foraminiferan Reticulomyxa filosa.</title>
        <authorList>
            <person name="Glockner G."/>
            <person name="Hulsmann N."/>
            <person name="Schleicher M."/>
            <person name="Noegel A.A."/>
            <person name="Eichinger L."/>
            <person name="Gallinger C."/>
            <person name="Pawlowski J."/>
            <person name="Sierra R."/>
            <person name="Euteneuer U."/>
            <person name="Pillet L."/>
            <person name="Moustafa A."/>
            <person name="Platzer M."/>
            <person name="Groth M."/>
            <person name="Szafranski K."/>
            <person name="Schliwa M."/>
        </authorList>
    </citation>
    <scope>NUCLEOTIDE SEQUENCE [LARGE SCALE GENOMIC DNA]</scope>
</reference>
<comment type="caution">
    <text evidence="1">The sequence shown here is derived from an EMBL/GenBank/DDBJ whole genome shotgun (WGS) entry which is preliminary data.</text>
</comment>
<dbReference type="Proteomes" id="UP000023152">
    <property type="component" value="Unassembled WGS sequence"/>
</dbReference>
<accession>X6MNB4</accession>
<sequence>MQSKLDEVKDDGLSGRNDTKNNIDIEDIKFTYKKRGFRSIKRKNFYKKRKQLKKKVEQFHQIDSTMIKATKLQPLTEEQKIVVQKTFDKAKKNEKALIVDGEYGKFDWK</sequence>
<keyword evidence="2" id="KW-1185">Reference proteome</keyword>
<proteinExistence type="predicted"/>
<evidence type="ECO:0000313" key="1">
    <source>
        <dbReference type="EMBL" id="ETO14887.1"/>
    </source>
</evidence>
<evidence type="ECO:0000313" key="2">
    <source>
        <dbReference type="Proteomes" id="UP000023152"/>
    </source>
</evidence>
<protein>
    <submittedName>
        <fullName evidence="1">Uncharacterized protein</fullName>
    </submittedName>
</protein>
<dbReference type="AlphaFoldDB" id="X6MNB4"/>